<evidence type="ECO:0000256" key="1">
    <source>
        <dbReference type="SAM" id="MobiDB-lite"/>
    </source>
</evidence>
<dbReference type="EMBL" id="BMAW01021438">
    <property type="protein sequence ID" value="GFT72838.1"/>
    <property type="molecule type" value="Genomic_DNA"/>
</dbReference>
<reference evidence="2" key="1">
    <citation type="submission" date="2020-08" db="EMBL/GenBank/DDBJ databases">
        <title>Multicomponent nature underlies the extraordinary mechanical properties of spider dragline silk.</title>
        <authorList>
            <person name="Kono N."/>
            <person name="Nakamura H."/>
            <person name="Mori M."/>
            <person name="Yoshida Y."/>
            <person name="Ohtoshi R."/>
            <person name="Malay A.D."/>
            <person name="Moran D.A.P."/>
            <person name="Tomita M."/>
            <person name="Numata K."/>
            <person name="Arakawa K."/>
        </authorList>
    </citation>
    <scope>NUCLEOTIDE SEQUENCE</scope>
</reference>
<evidence type="ECO:0000313" key="4">
    <source>
        <dbReference type="Proteomes" id="UP000887013"/>
    </source>
</evidence>
<protein>
    <submittedName>
        <fullName evidence="2">Uncharacterized protein</fullName>
    </submittedName>
</protein>
<evidence type="ECO:0000313" key="2">
    <source>
        <dbReference type="EMBL" id="GFS83639.1"/>
    </source>
</evidence>
<feature type="non-terminal residue" evidence="2">
    <location>
        <position position="29"/>
    </location>
</feature>
<comment type="caution">
    <text evidence="2">The sequence shown here is derived from an EMBL/GenBank/DDBJ whole genome shotgun (WGS) entry which is preliminary data.</text>
</comment>
<dbReference type="AlphaFoldDB" id="A0A8X6T6R7"/>
<dbReference type="EMBL" id="BMAW01098222">
    <property type="protein sequence ID" value="GFS83639.1"/>
    <property type="molecule type" value="Genomic_DNA"/>
</dbReference>
<feature type="region of interest" description="Disordered" evidence="1">
    <location>
        <begin position="1"/>
        <end position="29"/>
    </location>
</feature>
<sequence>MLQCKSDGFSASGCPVARRHRRQWRGRTR</sequence>
<evidence type="ECO:0000313" key="3">
    <source>
        <dbReference type="EMBL" id="GFT72838.1"/>
    </source>
</evidence>
<proteinExistence type="predicted"/>
<gene>
    <name evidence="2" type="ORF">NPIL_132331</name>
    <name evidence="3" type="ORF">NPIL_175081</name>
</gene>
<dbReference type="Proteomes" id="UP000887013">
    <property type="component" value="Unassembled WGS sequence"/>
</dbReference>
<keyword evidence="4" id="KW-1185">Reference proteome</keyword>
<name>A0A8X6T6R7_NEPPI</name>
<organism evidence="2 4">
    <name type="scientific">Nephila pilipes</name>
    <name type="common">Giant wood spider</name>
    <name type="synonym">Nephila maculata</name>
    <dbReference type="NCBI Taxonomy" id="299642"/>
    <lineage>
        <taxon>Eukaryota</taxon>
        <taxon>Metazoa</taxon>
        <taxon>Ecdysozoa</taxon>
        <taxon>Arthropoda</taxon>
        <taxon>Chelicerata</taxon>
        <taxon>Arachnida</taxon>
        <taxon>Araneae</taxon>
        <taxon>Araneomorphae</taxon>
        <taxon>Entelegynae</taxon>
        <taxon>Araneoidea</taxon>
        <taxon>Nephilidae</taxon>
        <taxon>Nephila</taxon>
    </lineage>
</organism>
<accession>A0A8X6T6R7</accession>
<feature type="compositionally biased region" description="Basic residues" evidence="1">
    <location>
        <begin position="17"/>
        <end position="29"/>
    </location>
</feature>